<sequence length="325" mass="35800">MADMVTTRAWRDGSPAERDFPLDRVSDLVADGAVVWVDRTDPTPADLAEVEEELGIHALAVEDALERGQRPKLDRYRDSLFLVVYDVDGRNDDGEVVSHEVKAFVTKHALVTVHGPDVDLAAVDRRLDANADIADHGVAWLVWALLDTVVDHATDTIEAIEQDIDALEDDLFQHGTAREKQIQRRSFELRKALGALRRLVVPTRDSVGSLLRGDADTVVDGIRPYFRDVEDHLVSIADSVDQLRDAVSSVLDTNLNLASVHQNDVMKKVTSWAAIIAIPTAITGAFGMNVEFPGAGHWSGLFLALGLVVVSSLVLFRVFRAKDWL</sequence>
<dbReference type="SUPFAM" id="SSF143865">
    <property type="entry name" value="CorA soluble domain-like"/>
    <property type="match status" value="1"/>
</dbReference>
<gene>
    <name evidence="9" type="ORF">KHB02_37045</name>
</gene>
<comment type="similarity">
    <text evidence="2">Belongs to the CorA metal ion transporter (MIT) (TC 1.A.35) family.</text>
</comment>
<dbReference type="PANTHER" id="PTHR46494">
    <property type="entry name" value="CORA FAMILY METAL ION TRANSPORTER (EUROFUNG)"/>
    <property type="match status" value="1"/>
</dbReference>
<dbReference type="Gene3D" id="3.30.460.20">
    <property type="entry name" value="CorA soluble domain-like"/>
    <property type="match status" value="1"/>
</dbReference>
<evidence type="ECO:0000256" key="8">
    <source>
        <dbReference type="SAM" id="Phobius"/>
    </source>
</evidence>
<keyword evidence="7 8" id="KW-0472">Membrane</keyword>
<dbReference type="GO" id="GO:0005886">
    <property type="term" value="C:plasma membrane"/>
    <property type="evidence" value="ECO:0007669"/>
    <property type="project" value="UniProtKB-SubCell"/>
</dbReference>
<dbReference type="InterPro" id="IPR045861">
    <property type="entry name" value="CorA_cytoplasmic_dom"/>
</dbReference>
<dbReference type="PANTHER" id="PTHR46494:SF1">
    <property type="entry name" value="CORA FAMILY METAL ION TRANSPORTER (EUROFUNG)"/>
    <property type="match status" value="1"/>
</dbReference>
<evidence type="ECO:0000256" key="6">
    <source>
        <dbReference type="ARBA" id="ARBA00022989"/>
    </source>
</evidence>
<evidence type="ECO:0000256" key="5">
    <source>
        <dbReference type="ARBA" id="ARBA00022692"/>
    </source>
</evidence>
<reference evidence="9" key="1">
    <citation type="submission" date="2021-05" db="EMBL/GenBank/DDBJ databases">
        <title>Novel Bacillus species.</title>
        <authorList>
            <person name="Liu G."/>
        </authorList>
    </citation>
    <scope>NUCLEOTIDE SEQUENCE</scope>
    <source>
        <strain evidence="9">FJAT-50051</strain>
    </source>
</reference>
<feature type="transmembrane region" description="Helical" evidence="8">
    <location>
        <begin position="269"/>
        <end position="288"/>
    </location>
</feature>
<dbReference type="CDD" id="cd12822">
    <property type="entry name" value="TmCorA-like"/>
    <property type="match status" value="1"/>
</dbReference>
<keyword evidence="6 8" id="KW-1133">Transmembrane helix</keyword>
<evidence type="ECO:0000256" key="2">
    <source>
        <dbReference type="ARBA" id="ARBA00009765"/>
    </source>
</evidence>
<evidence type="ECO:0000256" key="3">
    <source>
        <dbReference type="ARBA" id="ARBA00022448"/>
    </source>
</evidence>
<dbReference type="Pfam" id="PF01544">
    <property type="entry name" value="CorA"/>
    <property type="match status" value="1"/>
</dbReference>
<dbReference type="AlphaFoldDB" id="A0A942YCL3"/>
<dbReference type="InterPro" id="IPR002523">
    <property type="entry name" value="MgTranspt_CorA/ZnTranspt_ZntB"/>
</dbReference>
<dbReference type="GO" id="GO:0050897">
    <property type="term" value="F:cobalt ion binding"/>
    <property type="evidence" value="ECO:0007669"/>
    <property type="project" value="TreeGrafter"/>
</dbReference>
<dbReference type="Gene3D" id="1.20.58.340">
    <property type="entry name" value="Magnesium transport protein CorA, transmembrane region"/>
    <property type="match status" value="2"/>
</dbReference>
<dbReference type="GO" id="GO:0015095">
    <property type="term" value="F:magnesium ion transmembrane transporter activity"/>
    <property type="evidence" value="ECO:0007669"/>
    <property type="project" value="TreeGrafter"/>
</dbReference>
<dbReference type="GO" id="GO:0000287">
    <property type="term" value="F:magnesium ion binding"/>
    <property type="evidence" value="ECO:0007669"/>
    <property type="project" value="TreeGrafter"/>
</dbReference>
<evidence type="ECO:0000256" key="7">
    <source>
        <dbReference type="ARBA" id="ARBA00023136"/>
    </source>
</evidence>
<organism evidence="9">
    <name type="scientific">Neobacillus citreus</name>
    <dbReference type="NCBI Taxonomy" id="2833578"/>
    <lineage>
        <taxon>Bacteria</taxon>
        <taxon>Bacillati</taxon>
        <taxon>Bacillota</taxon>
        <taxon>Bacilli</taxon>
        <taxon>Bacillales</taxon>
        <taxon>Bacillaceae</taxon>
        <taxon>Neobacillus</taxon>
    </lineage>
</organism>
<dbReference type="GO" id="GO:0015087">
    <property type="term" value="F:cobalt ion transmembrane transporter activity"/>
    <property type="evidence" value="ECO:0007669"/>
    <property type="project" value="TreeGrafter"/>
</dbReference>
<protein>
    <submittedName>
        <fullName evidence="9">Magnesium transporter CorA family protein</fullName>
    </submittedName>
</protein>
<comment type="subcellular location">
    <subcellularLocation>
        <location evidence="1">Cell membrane</location>
        <topology evidence="1">Multi-pass membrane protein</topology>
    </subcellularLocation>
</comment>
<evidence type="ECO:0000256" key="4">
    <source>
        <dbReference type="ARBA" id="ARBA00022475"/>
    </source>
</evidence>
<evidence type="ECO:0000256" key="1">
    <source>
        <dbReference type="ARBA" id="ARBA00004651"/>
    </source>
</evidence>
<keyword evidence="4" id="KW-1003">Cell membrane</keyword>
<dbReference type="InterPro" id="IPR045863">
    <property type="entry name" value="CorA_TM1_TM2"/>
</dbReference>
<keyword evidence="3" id="KW-0813">Transport</keyword>
<proteinExistence type="inferred from homology"/>
<name>A0A942YCL3_9BACI</name>
<dbReference type="SUPFAM" id="SSF144083">
    <property type="entry name" value="Magnesium transport protein CorA, transmembrane region"/>
    <property type="match status" value="1"/>
</dbReference>
<comment type="caution">
    <text evidence="9">The sequence shown here is derived from an EMBL/GenBank/DDBJ whole genome shotgun (WGS) entry which is preliminary data.</text>
</comment>
<feature type="transmembrane region" description="Helical" evidence="8">
    <location>
        <begin position="300"/>
        <end position="319"/>
    </location>
</feature>
<accession>A0A942YCL3</accession>
<dbReference type="EMBL" id="JAGYPE010000008">
    <property type="protein sequence ID" value="MBS4186982.1"/>
    <property type="molecule type" value="Genomic_DNA"/>
</dbReference>
<evidence type="ECO:0000313" key="9">
    <source>
        <dbReference type="EMBL" id="MBS4186982.1"/>
    </source>
</evidence>
<keyword evidence="5 8" id="KW-0812">Transmembrane</keyword>